<name>A0A485M7I6_9ZZZZ</name>
<sequence length="160" mass="17726">MKTKLYLSVLLAVFLAAGCASAPKQAAPSLKDDTAFYLARFDKVWDTVITTLNAESIPIDSMDKERGVITTKFVNYSVGPQAHYELETIAEKPSAARLAIWSQAGYTLSILVTSINDMSTKVKITAHIEAYDRNVSQEWHECISKKTLEGSIIEKIRAQL</sequence>
<gene>
    <name evidence="1" type="ORF">SCFA_90010</name>
</gene>
<protein>
    <recommendedName>
        <fullName evidence="2">DUF4468 domain-containing protein</fullName>
    </recommendedName>
</protein>
<accession>A0A485M7I6</accession>
<organism evidence="1">
    <name type="scientific">anaerobic digester metagenome</name>
    <dbReference type="NCBI Taxonomy" id="1263854"/>
    <lineage>
        <taxon>unclassified sequences</taxon>
        <taxon>metagenomes</taxon>
        <taxon>ecological metagenomes</taxon>
    </lineage>
</organism>
<reference evidence="1" key="1">
    <citation type="submission" date="2019-03" db="EMBL/GenBank/DDBJ databases">
        <authorList>
            <person name="Hao L."/>
        </authorList>
    </citation>
    <scope>NUCLEOTIDE SEQUENCE</scope>
</reference>
<dbReference type="EMBL" id="CAADRM010000158">
    <property type="protein sequence ID" value="VFU18791.1"/>
    <property type="molecule type" value="Genomic_DNA"/>
</dbReference>
<dbReference type="PROSITE" id="PS51257">
    <property type="entry name" value="PROKAR_LIPOPROTEIN"/>
    <property type="match status" value="1"/>
</dbReference>
<evidence type="ECO:0000313" key="1">
    <source>
        <dbReference type="EMBL" id="VFU18791.1"/>
    </source>
</evidence>
<proteinExistence type="predicted"/>
<dbReference type="AlphaFoldDB" id="A0A485M7I6"/>
<evidence type="ECO:0008006" key="2">
    <source>
        <dbReference type="Google" id="ProtNLM"/>
    </source>
</evidence>